<dbReference type="InterPro" id="IPR000182">
    <property type="entry name" value="GNAT_dom"/>
</dbReference>
<gene>
    <name evidence="2" type="ORF">LIN78_13295</name>
</gene>
<name>A0ABS8DA83_9NEIS</name>
<dbReference type="Pfam" id="PF13302">
    <property type="entry name" value="Acetyltransf_3"/>
    <property type="match status" value="1"/>
</dbReference>
<dbReference type="RefSeq" id="WP_227181328.1">
    <property type="nucleotide sequence ID" value="NZ_JAJBZT010000007.1"/>
</dbReference>
<dbReference type="Proteomes" id="UP001165395">
    <property type="component" value="Unassembled WGS sequence"/>
</dbReference>
<keyword evidence="3" id="KW-1185">Reference proteome</keyword>
<feature type="domain" description="N-acetyltransferase" evidence="1">
    <location>
        <begin position="35"/>
        <end position="193"/>
    </location>
</feature>
<dbReference type="PANTHER" id="PTHR43441:SF2">
    <property type="entry name" value="FAMILY ACETYLTRANSFERASE, PUTATIVE (AFU_ORTHOLOGUE AFUA_7G00850)-RELATED"/>
    <property type="match status" value="1"/>
</dbReference>
<dbReference type="InterPro" id="IPR051908">
    <property type="entry name" value="Ribosomal_N-acetyltransferase"/>
</dbReference>
<evidence type="ECO:0000259" key="1">
    <source>
        <dbReference type="PROSITE" id="PS51186"/>
    </source>
</evidence>
<dbReference type="PANTHER" id="PTHR43441">
    <property type="entry name" value="RIBOSOMAL-PROTEIN-SERINE ACETYLTRANSFERASE"/>
    <property type="match status" value="1"/>
</dbReference>
<protein>
    <submittedName>
        <fullName evidence="2">GNAT family N-acetyltransferase</fullName>
    </submittedName>
</protein>
<dbReference type="PROSITE" id="PS51186">
    <property type="entry name" value="GNAT"/>
    <property type="match status" value="1"/>
</dbReference>
<evidence type="ECO:0000313" key="2">
    <source>
        <dbReference type="EMBL" id="MCB6184518.1"/>
    </source>
</evidence>
<dbReference type="SUPFAM" id="SSF55729">
    <property type="entry name" value="Acyl-CoA N-acyltransferases (Nat)"/>
    <property type="match status" value="1"/>
</dbReference>
<accession>A0ABS8DA83</accession>
<comment type="caution">
    <text evidence="2">The sequence shown here is derived from an EMBL/GenBank/DDBJ whole genome shotgun (WGS) entry which is preliminary data.</text>
</comment>
<sequence>MTTRTNEFNQPIGEEVPQWQAREKPQRIVLTGQYCQLVPVSHDQHLDDLYEAYTSAPDGRDWTYLFQAPPSDKTTFSQYLKNVETSQDPLAYTVIDLASQKAVGTLSLMRIDPTHGVIEVGGVTFSPKLKQTPLSTEAQFLLMQYAFDHLGYRRYEWKCDSLNAPSRKAALRLGFQFEGIFRQAIVYKGRSRDTAWFSIIDSEWPTVKAALAAWLAHANFDENGQQKQRLEAIRQSIASHT</sequence>
<dbReference type="EMBL" id="JAJBZT010000007">
    <property type="protein sequence ID" value="MCB6184518.1"/>
    <property type="molecule type" value="Genomic_DNA"/>
</dbReference>
<dbReference type="Gene3D" id="3.40.630.30">
    <property type="match status" value="1"/>
</dbReference>
<organism evidence="2 3">
    <name type="scientific">Leeia speluncae</name>
    <dbReference type="NCBI Taxonomy" id="2884804"/>
    <lineage>
        <taxon>Bacteria</taxon>
        <taxon>Pseudomonadati</taxon>
        <taxon>Pseudomonadota</taxon>
        <taxon>Betaproteobacteria</taxon>
        <taxon>Neisseriales</taxon>
        <taxon>Leeiaceae</taxon>
        <taxon>Leeia</taxon>
    </lineage>
</organism>
<reference evidence="2" key="1">
    <citation type="submission" date="2021-10" db="EMBL/GenBank/DDBJ databases">
        <title>The complete genome sequence of Leeia sp. TBRC 13508.</title>
        <authorList>
            <person name="Charoenyingcharoen P."/>
            <person name="Yukphan P."/>
        </authorList>
    </citation>
    <scope>NUCLEOTIDE SEQUENCE</scope>
    <source>
        <strain evidence="2">TBRC 13508</strain>
    </source>
</reference>
<dbReference type="InterPro" id="IPR016181">
    <property type="entry name" value="Acyl_CoA_acyltransferase"/>
</dbReference>
<evidence type="ECO:0000313" key="3">
    <source>
        <dbReference type="Proteomes" id="UP001165395"/>
    </source>
</evidence>
<proteinExistence type="predicted"/>